<name>A0A0Q3IA25_9HYPH</name>
<evidence type="ECO:0000256" key="4">
    <source>
        <dbReference type="ARBA" id="ARBA00023239"/>
    </source>
</evidence>
<evidence type="ECO:0000259" key="5">
    <source>
        <dbReference type="PROSITE" id="PS51891"/>
    </source>
</evidence>
<dbReference type="PANTHER" id="PTHR33337:SF40">
    <property type="entry name" value="CENP-V_GFA DOMAIN-CONTAINING PROTEIN-RELATED"/>
    <property type="match status" value="1"/>
</dbReference>
<evidence type="ECO:0000313" key="6">
    <source>
        <dbReference type="EMBL" id="KQK31840.1"/>
    </source>
</evidence>
<dbReference type="InterPro" id="IPR011057">
    <property type="entry name" value="Mss4-like_sf"/>
</dbReference>
<dbReference type="Proteomes" id="UP000051562">
    <property type="component" value="Unassembled WGS sequence"/>
</dbReference>
<keyword evidence="3" id="KW-0862">Zinc</keyword>
<keyword evidence="8" id="KW-1185">Reference proteome</keyword>
<dbReference type="RefSeq" id="WP_055727042.1">
    <property type="nucleotide sequence ID" value="NZ_FUYX01000003.1"/>
</dbReference>
<dbReference type="GO" id="GO:0046872">
    <property type="term" value="F:metal ion binding"/>
    <property type="evidence" value="ECO:0007669"/>
    <property type="project" value="UniProtKB-KW"/>
</dbReference>
<dbReference type="PROSITE" id="PS51891">
    <property type="entry name" value="CENP_V_GFA"/>
    <property type="match status" value="1"/>
</dbReference>
<feature type="domain" description="CENP-V/GFA" evidence="5">
    <location>
        <begin position="4"/>
        <end position="121"/>
    </location>
</feature>
<keyword evidence="4" id="KW-0456">Lyase</keyword>
<evidence type="ECO:0000256" key="1">
    <source>
        <dbReference type="ARBA" id="ARBA00005495"/>
    </source>
</evidence>
<dbReference type="PANTHER" id="PTHR33337">
    <property type="entry name" value="GFA DOMAIN-CONTAINING PROTEIN"/>
    <property type="match status" value="1"/>
</dbReference>
<reference evidence="6 8" key="1">
    <citation type="submission" date="2015-10" db="EMBL/GenBank/DDBJ databases">
        <title>Draft genome of Bosea thiooxidans.</title>
        <authorList>
            <person name="Wang X."/>
        </authorList>
    </citation>
    <scope>NUCLEOTIDE SEQUENCE [LARGE SCALE GENOMIC DNA]</scope>
    <source>
        <strain evidence="6 8">CGMCC 9174</strain>
    </source>
</reference>
<gene>
    <name evidence="6" type="ORF">ARD30_02135</name>
    <name evidence="7" type="ORF">SAMN05660750_01386</name>
</gene>
<dbReference type="Pfam" id="PF04828">
    <property type="entry name" value="GFA"/>
    <property type="match status" value="1"/>
</dbReference>
<protein>
    <submittedName>
        <fullName evidence="6">Aldehyde-activating protein</fullName>
    </submittedName>
</protein>
<dbReference type="STRING" id="53254.SAMN05660750_01386"/>
<evidence type="ECO:0000313" key="8">
    <source>
        <dbReference type="Proteomes" id="UP000051562"/>
    </source>
</evidence>
<dbReference type="InterPro" id="IPR006913">
    <property type="entry name" value="CENP-V/GFA"/>
</dbReference>
<dbReference type="EMBL" id="LMAR01000012">
    <property type="protein sequence ID" value="KQK31840.1"/>
    <property type="molecule type" value="Genomic_DNA"/>
</dbReference>
<dbReference type="Gene3D" id="3.90.1590.10">
    <property type="entry name" value="glutathione-dependent formaldehyde- activating enzyme (gfa)"/>
    <property type="match status" value="1"/>
</dbReference>
<dbReference type="GO" id="GO:0016846">
    <property type="term" value="F:carbon-sulfur lyase activity"/>
    <property type="evidence" value="ECO:0007669"/>
    <property type="project" value="InterPro"/>
</dbReference>
<dbReference type="EMBL" id="FUYX01000003">
    <property type="protein sequence ID" value="SKB58257.1"/>
    <property type="molecule type" value="Genomic_DNA"/>
</dbReference>
<dbReference type="AlphaFoldDB" id="A0A0Q3IA25"/>
<comment type="similarity">
    <text evidence="1">Belongs to the Gfa family.</text>
</comment>
<evidence type="ECO:0000256" key="2">
    <source>
        <dbReference type="ARBA" id="ARBA00022723"/>
    </source>
</evidence>
<accession>A0A0Q3IA25</accession>
<dbReference type="OrthoDB" id="9807246at2"/>
<dbReference type="Proteomes" id="UP000190130">
    <property type="component" value="Unassembled WGS sequence"/>
</dbReference>
<proteinExistence type="inferred from homology"/>
<organism evidence="6 8">
    <name type="scientific">Bosea thiooxidans</name>
    <dbReference type="NCBI Taxonomy" id="53254"/>
    <lineage>
        <taxon>Bacteria</taxon>
        <taxon>Pseudomonadati</taxon>
        <taxon>Pseudomonadota</taxon>
        <taxon>Alphaproteobacteria</taxon>
        <taxon>Hyphomicrobiales</taxon>
        <taxon>Boseaceae</taxon>
        <taxon>Bosea</taxon>
    </lineage>
</organism>
<evidence type="ECO:0000256" key="3">
    <source>
        <dbReference type="ARBA" id="ARBA00022833"/>
    </source>
</evidence>
<reference evidence="7 9" key="2">
    <citation type="submission" date="2017-02" db="EMBL/GenBank/DDBJ databases">
        <authorList>
            <person name="Peterson S.W."/>
        </authorList>
    </citation>
    <scope>NUCLEOTIDE SEQUENCE [LARGE SCALE GENOMIC DNA]</scope>
    <source>
        <strain evidence="7 9">DSM 9653</strain>
    </source>
</reference>
<sequence length="141" mass="15325">MRTREARCSCGSLRVTCRGEPASVALCHCRECQRRTGSAYGVAAFFPREAVVVSGAYADYERPADSGYRVLHHFCPACGSTVFWEPSRKPEMVAVAIGAFADPDFPGPSKAVFEQHRLPWAAVRLDEPGIRPGGSAPSQPR</sequence>
<evidence type="ECO:0000313" key="9">
    <source>
        <dbReference type="Proteomes" id="UP000190130"/>
    </source>
</evidence>
<dbReference type="SUPFAM" id="SSF51316">
    <property type="entry name" value="Mss4-like"/>
    <property type="match status" value="1"/>
</dbReference>
<evidence type="ECO:0000313" key="7">
    <source>
        <dbReference type="EMBL" id="SKB58257.1"/>
    </source>
</evidence>
<keyword evidence="2" id="KW-0479">Metal-binding</keyword>